<dbReference type="EMBL" id="JBHTLS010000110">
    <property type="protein sequence ID" value="MFD1104713.1"/>
    <property type="molecule type" value="Genomic_DNA"/>
</dbReference>
<dbReference type="RefSeq" id="WP_380910206.1">
    <property type="nucleotide sequence ID" value="NZ_JBHTLS010000110.1"/>
</dbReference>
<comment type="caution">
    <text evidence="1">The sequence shown here is derived from an EMBL/GenBank/DDBJ whole genome shotgun (WGS) entry which is preliminary data.</text>
</comment>
<name>A0ABW3P0L6_9SPHN</name>
<gene>
    <name evidence="1" type="ORF">ACFQ24_07480</name>
</gene>
<organism evidence="1 2">
    <name type="scientific">Sphingobium olei</name>
    <dbReference type="NCBI Taxonomy" id="420955"/>
    <lineage>
        <taxon>Bacteria</taxon>
        <taxon>Pseudomonadati</taxon>
        <taxon>Pseudomonadota</taxon>
        <taxon>Alphaproteobacteria</taxon>
        <taxon>Sphingomonadales</taxon>
        <taxon>Sphingomonadaceae</taxon>
        <taxon>Sphingobium</taxon>
    </lineage>
</organism>
<proteinExistence type="predicted"/>
<accession>A0ABW3P0L6</accession>
<evidence type="ECO:0000313" key="2">
    <source>
        <dbReference type="Proteomes" id="UP001597203"/>
    </source>
</evidence>
<reference evidence="2" key="1">
    <citation type="journal article" date="2019" name="Int. J. Syst. Evol. Microbiol.">
        <title>The Global Catalogue of Microorganisms (GCM) 10K type strain sequencing project: providing services to taxonomists for standard genome sequencing and annotation.</title>
        <authorList>
            <consortium name="The Broad Institute Genomics Platform"/>
            <consortium name="The Broad Institute Genome Sequencing Center for Infectious Disease"/>
            <person name="Wu L."/>
            <person name="Ma J."/>
        </authorList>
    </citation>
    <scope>NUCLEOTIDE SEQUENCE [LARGE SCALE GENOMIC DNA]</scope>
    <source>
        <strain evidence="2">CCUG 54329</strain>
    </source>
</reference>
<evidence type="ECO:0000313" key="1">
    <source>
        <dbReference type="EMBL" id="MFD1104713.1"/>
    </source>
</evidence>
<keyword evidence="2" id="KW-1185">Reference proteome</keyword>
<dbReference type="Proteomes" id="UP001597203">
    <property type="component" value="Unassembled WGS sequence"/>
</dbReference>
<protein>
    <submittedName>
        <fullName evidence="1">Uncharacterized protein</fullName>
    </submittedName>
</protein>
<sequence length="61" mass="6890">MTNSELRALFIESAEILDEIESLPVDDQGYRELPPGSLDRAREIVEIARQLRHAQDPEAKG</sequence>